<keyword evidence="7" id="KW-0378">Hydrolase</keyword>
<name>A0A0S3EZK7_9SPHN</name>
<comment type="similarity">
    <text evidence="4 7">Belongs to the glucosamine/galactosamine-6-phosphate isomerase family. 6-phosphogluconolactonase subfamily.</text>
</comment>
<dbReference type="GO" id="GO:0006098">
    <property type="term" value="P:pentose-phosphate shunt"/>
    <property type="evidence" value="ECO:0007669"/>
    <property type="project" value="UniProtKB-UniPathway"/>
</dbReference>
<evidence type="ECO:0000259" key="8">
    <source>
        <dbReference type="Pfam" id="PF01182"/>
    </source>
</evidence>
<dbReference type="AlphaFoldDB" id="A0A0S3EZK7"/>
<comment type="pathway">
    <text evidence="3 7">Carbohydrate degradation; pentose phosphate pathway; D-ribulose 5-phosphate from D-glucose 6-phosphate (oxidative stage): step 2/3.</text>
</comment>
<dbReference type="SUPFAM" id="SSF100950">
    <property type="entry name" value="NagB/RpiA/CoA transferase-like"/>
    <property type="match status" value="1"/>
</dbReference>
<organism evidence="9 10">
    <name type="scientific">Sphingobium baderi</name>
    <dbReference type="NCBI Taxonomy" id="1332080"/>
    <lineage>
        <taxon>Bacteria</taxon>
        <taxon>Pseudomonadati</taxon>
        <taxon>Pseudomonadota</taxon>
        <taxon>Alphaproteobacteria</taxon>
        <taxon>Sphingomonadales</taxon>
        <taxon>Sphingomonadaceae</taxon>
        <taxon>Sphingobium</taxon>
    </lineage>
</organism>
<dbReference type="Gene3D" id="3.40.50.1360">
    <property type="match status" value="1"/>
</dbReference>
<dbReference type="PANTHER" id="PTHR11054">
    <property type="entry name" value="6-PHOSPHOGLUCONOLACTONASE"/>
    <property type="match status" value="1"/>
</dbReference>
<dbReference type="NCBIfam" id="TIGR01198">
    <property type="entry name" value="pgl"/>
    <property type="match status" value="1"/>
</dbReference>
<dbReference type="UniPathway" id="UPA00115">
    <property type="reaction ID" value="UER00409"/>
</dbReference>
<protein>
    <recommendedName>
        <fullName evidence="6 7">6-phosphogluconolactonase</fullName>
        <shortName evidence="7">6PGL</shortName>
        <ecNumber evidence="5 7">3.1.1.31</ecNumber>
    </recommendedName>
</protein>
<dbReference type="CDD" id="cd01400">
    <property type="entry name" value="6PGL"/>
    <property type="match status" value="1"/>
</dbReference>
<evidence type="ECO:0000313" key="9">
    <source>
        <dbReference type="EMBL" id="ALR20860.1"/>
    </source>
</evidence>
<evidence type="ECO:0000256" key="7">
    <source>
        <dbReference type="RuleBase" id="RU365095"/>
    </source>
</evidence>
<dbReference type="KEGG" id="sbd:ATN00_11690"/>
<evidence type="ECO:0000256" key="4">
    <source>
        <dbReference type="ARBA" id="ARBA00010662"/>
    </source>
</evidence>
<comment type="function">
    <text evidence="2 7">Hydrolysis of 6-phosphogluconolactone to 6-phosphogluconate.</text>
</comment>
<dbReference type="STRING" id="1332080.ATN00_11690"/>
<proteinExistence type="inferred from homology"/>
<dbReference type="RefSeq" id="WP_062064775.1">
    <property type="nucleotide sequence ID" value="NZ_CP013264.1"/>
</dbReference>
<evidence type="ECO:0000256" key="5">
    <source>
        <dbReference type="ARBA" id="ARBA00013198"/>
    </source>
</evidence>
<dbReference type="GO" id="GO:0017057">
    <property type="term" value="F:6-phosphogluconolactonase activity"/>
    <property type="evidence" value="ECO:0007669"/>
    <property type="project" value="UniProtKB-UniRule"/>
</dbReference>
<evidence type="ECO:0000256" key="1">
    <source>
        <dbReference type="ARBA" id="ARBA00000832"/>
    </source>
</evidence>
<dbReference type="InterPro" id="IPR006148">
    <property type="entry name" value="Glc/Gal-6P_isomerase"/>
</dbReference>
<gene>
    <name evidence="7" type="primary">pgl</name>
    <name evidence="9" type="ORF">ATN00_11690</name>
</gene>
<feature type="domain" description="Glucosamine/galactosamine-6-phosphate isomerase" evidence="8">
    <location>
        <begin position="11"/>
        <end position="219"/>
    </location>
</feature>
<evidence type="ECO:0000256" key="3">
    <source>
        <dbReference type="ARBA" id="ARBA00004961"/>
    </source>
</evidence>
<dbReference type="EMBL" id="CP013264">
    <property type="protein sequence ID" value="ALR20860.1"/>
    <property type="molecule type" value="Genomic_DNA"/>
</dbReference>
<dbReference type="InterPro" id="IPR039104">
    <property type="entry name" value="6PGL"/>
</dbReference>
<dbReference type="EC" id="3.1.1.31" evidence="5 7"/>
<dbReference type="Proteomes" id="UP000056968">
    <property type="component" value="Chromosome"/>
</dbReference>
<dbReference type="InterPro" id="IPR005900">
    <property type="entry name" value="6-phosphogluconolactonase_DevB"/>
</dbReference>
<evidence type="ECO:0000256" key="2">
    <source>
        <dbReference type="ARBA" id="ARBA00002681"/>
    </source>
</evidence>
<evidence type="ECO:0000256" key="6">
    <source>
        <dbReference type="ARBA" id="ARBA00020337"/>
    </source>
</evidence>
<dbReference type="PANTHER" id="PTHR11054:SF0">
    <property type="entry name" value="6-PHOSPHOGLUCONOLACTONASE"/>
    <property type="match status" value="1"/>
</dbReference>
<accession>A0A0S3EZK7</accession>
<keyword evidence="10" id="KW-1185">Reference proteome</keyword>
<reference evidence="9 10" key="1">
    <citation type="submission" date="2015-11" db="EMBL/GenBank/DDBJ databases">
        <title>A Two-component Flavoprotein Monooxygenase System MeaXY Responsible for para-Hydroxylation of 2-Methyl-6-ethylaniline and 2,6-Diethylaniline in Sphingobium baderi DE-13.</title>
        <authorList>
            <person name="Cheng M."/>
            <person name="Meng Q."/>
            <person name="Yang Y."/>
            <person name="Chu C."/>
            <person name="Yan X."/>
            <person name="He J."/>
            <person name="Li S."/>
        </authorList>
    </citation>
    <scope>NUCLEOTIDE SEQUENCE [LARGE SCALE GENOMIC DNA]</scope>
    <source>
        <strain evidence="9 10">DE-13</strain>
    </source>
</reference>
<evidence type="ECO:0000313" key="10">
    <source>
        <dbReference type="Proteomes" id="UP000056968"/>
    </source>
</evidence>
<comment type="catalytic activity">
    <reaction evidence="1 7">
        <text>6-phospho-D-glucono-1,5-lactone + H2O = 6-phospho-D-gluconate + H(+)</text>
        <dbReference type="Rhea" id="RHEA:12556"/>
        <dbReference type="ChEBI" id="CHEBI:15377"/>
        <dbReference type="ChEBI" id="CHEBI:15378"/>
        <dbReference type="ChEBI" id="CHEBI:57955"/>
        <dbReference type="ChEBI" id="CHEBI:58759"/>
        <dbReference type="EC" id="3.1.1.31"/>
    </reaction>
</comment>
<dbReference type="GO" id="GO:0005975">
    <property type="term" value="P:carbohydrate metabolic process"/>
    <property type="evidence" value="ECO:0007669"/>
    <property type="project" value="UniProtKB-UniRule"/>
</dbReference>
<dbReference type="InterPro" id="IPR037171">
    <property type="entry name" value="NagB/RpiA_transferase-like"/>
</dbReference>
<sequence length="231" mass="24164">MSRPVEHVFADGAAAAQNLARRIGAVLGEAIAARGVAGIALSGGRSPRPVLKALSGLPLDWGEVVVTLVDERWVAPDHADSNEKLIRETLLTGAATKARFVPMKNDAADAYAGAAACEVAFEALPWPLDIVLLGMGEDGHTASLFPQAKELAEGLSTQARVLAVTPPAAPHQRMTLSAGAIVDSRHIFLQIGGAAKKAVYDRALAGGSVEELPIRLALCQDKVPVEVWISD</sequence>
<dbReference type="OrthoDB" id="9810967at2"/>
<dbReference type="Pfam" id="PF01182">
    <property type="entry name" value="Glucosamine_iso"/>
    <property type="match status" value="1"/>
</dbReference>